<dbReference type="RefSeq" id="WP_114726326.1">
    <property type="nucleotide sequence ID" value="NZ_BJMI01000001.1"/>
</dbReference>
<proteinExistence type="inferred from homology"/>
<comment type="caution">
    <text evidence="6">The sequence shown here is derived from an EMBL/GenBank/DDBJ whole genome shotgun (WGS) entry which is preliminary data.</text>
</comment>
<evidence type="ECO:0000256" key="2">
    <source>
        <dbReference type="ARBA" id="ARBA00023239"/>
    </source>
</evidence>
<evidence type="ECO:0000313" key="8">
    <source>
        <dbReference type="Proteomes" id="UP000562982"/>
    </source>
</evidence>
<dbReference type="InterPro" id="IPR002220">
    <property type="entry name" value="DapA-like"/>
</dbReference>
<dbReference type="AlphaFoldDB" id="A0A370G6K6"/>
<dbReference type="Proteomes" id="UP000254958">
    <property type="component" value="Unassembled WGS sequence"/>
</dbReference>
<dbReference type="PANTHER" id="PTHR12128">
    <property type="entry name" value="DIHYDRODIPICOLINATE SYNTHASE"/>
    <property type="match status" value="1"/>
</dbReference>
<protein>
    <submittedName>
        <fullName evidence="6">4-hydroxy-tetrahydrodipicolinate synthase</fullName>
    </submittedName>
    <submittedName>
        <fullName evidence="5">Dihydrodipicolinate synthase family protein</fullName>
    </submittedName>
</protein>
<dbReference type="EMBL" id="QQAW01000002">
    <property type="protein sequence ID" value="RDI39452.1"/>
    <property type="molecule type" value="Genomic_DNA"/>
</dbReference>
<dbReference type="Gene3D" id="3.20.20.70">
    <property type="entry name" value="Aldolase class I"/>
    <property type="match status" value="1"/>
</dbReference>
<gene>
    <name evidence="6" type="ORF">C7453_102240</name>
    <name evidence="5" type="ORF">HLH32_04480</name>
</gene>
<keyword evidence="7" id="KW-1185">Reference proteome</keyword>
<dbReference type="GO" id="GO:0008840">
    <property type="term" value="F:4-hydroxy-tetrahydrodipicolinate synthase activity"/>
    <property type="evidence" value="ECO:0007669"/>
    <property type="project" value="TreeGrafter"/>
</dbReference>
<keyword evidence="2 3" id="KW-0456">Lyase</keyword>
<dbReference type="Proteomes" id="UP000562982">
    <property type="component" value="Unassembled WGS sequence"/>
</dbReference>
<feature type="active site" description="Schiff-base intermediate with substrate" evidence="4">
    <location>
        <position position="168"/>
    </location>
</feature>
<dbReference type="EMBL" id="JABEQI010000002">
    <property type="protein sequence ID" value="MBB2185646.1"/>
    <property type="molecule type" value="Genomic_DNA"/>
</dbReference>
<dbReference type="OrthoDB" id="7250010at2"/>
<evidence type="ECO:0000256" key="1">
    <source>
        <dbReference type="ARBA" id="ARBA00007592"/>
    </source>
</evidence>
<dbReference type="PRINTS" id="PR00146">
    <property type="entry name" value="DHPICSNTHASE"/>
</dbReference>
<organism evidence="6 7">
    <name type="scientific">Gluconacetobacter liquefaciens</name>
    <name type="common">Acetobacter liquefaciens</name>
    <dbReference type="NCBI Taxonomy" id="89584"/>
    <lineage>
        <taxon>Bacteria</taxon>
        <taxon>Pseudomonadati</taxon>
        <taxon>Pseudomonadota</taxon>
        <taxon>Alphaproteobacteria</taxon>
        <taxon>Acetobacterales</taxon>
        <taxon>Acetobacteraceae</taxon>
        <taxon>Gluconacetobacter</taxon>
    </lineage>
</organism>
<reference evidence="5 8" key="2">
    <citation type="submission" date="2020-04" db="EMBL/GenBank/DDBJ databases">
        <title>Description of novel Gluconacetobacter.</title>
        <authorList>
            <person name="Sombolestani A."/>
        </authorList>
    </citation>
    <scope>NUCLEOTIDE SEQUENCE [LARGE SCALE GENOMIC DNA]</scope>
    <source>
        <strain evidence="5 8">LMG 1382</strain>
    </source>
</reference>
<name>A0A370G6K6_GLULI</name>
<dbReference type="InterPro" id="IPR013785">
    <property type="entry name" value="Aldolase_TIM"/>
</dbReference>
<sequence>MKTLEESRARLRGLFNITMTPFTADHAIDFPGLARNVERVLDLGFDGLLIGGTYGEFPALSTQERADVFRHVMDVVGDRVPVMLCAAGSDPRVVRELTGLAGDLGGIPMVTPPFVSEVTDEQIVAFFREMAPLSRTGILVYNAPGIGITLSPATLEQIADLPGMVAIKQGDLSPAAIDRIVGRLKDRIRLFCASDLAFLGPMAAGFDGISSTNSGAFPELLLQSYRAIEAGDSALAGRLHRLWYEFRALARQYGQPQTVKAAMTMRGFDGGAVRPPLQDLDAQEKTALASVLRDMARDPDCRLTLAD</sequence>
<evidence type="ECO:0000313" key="5">
    <source>
        <dbReference type="EMBL" id="MBB2185646.1"/>
    </source>
</evidence>
<comment type="similarity">
    <text evidence="1 3">Belongs to the DapA family.</text>
</comment>
<dbReference type="PIRSF" id="PIRSF001365">
    <property type="entry name" value="DHDPS"/>
    <property type="match status" value="1"/>
</dbReference>
<accession>A0A370G6K6</accession>
<dbReference type="SMART" id="SM01130">
    <property type="entry name" value="DHDPS"/>
    <property type="match status" value="1"/>
</dbReference>
<evidence type="ECO:0000256" key="3">
    <source>
        <dbReference type="PIRNR" id="PIRNR001365"/>
    </source>
</evidence>
<dbReference type="CDD" id="cd00408">
    <property type="entry name" value="DHDPS-like"/>
    <property type="match status" value="1"/>
</dbReference>
<dbReference type="SUPFAM" id="SSF51569">
    <property type="entry name" value="Aldolase"/>
    <property type="match status" value="1"/>
</dbReference>
<evidence type="ECO:0000313" key="6">
    <source>
        <dbReference type="EMBL" id="RDI39452.1"/>
    </source>
</evidence>
<evidence type="ECO:0000256" key="4">
    <source>
        <dbReference type="PIRSR" id="PIRSR001365-1"/>
    </source>
</evidence>
<evidence type="ECO:0000313" key="7">
    <source>
        <dbReference type="Proteomes" id="UP000254958"/>
    </source>
</evidence>
<feature type="active site" description="Proton donor/acceptor" evidence="4">
    <location>
        <position position="141"/>
    </location>
</feature>
<dbReference type="PANTHER" id="PTHR12128:SF66">
    <property type="entry name" value="4-HYDROXY-2-OXOGLUTARATE ALDOLASE, MITOCHONDRIAL"/>
    <property type="match status" value="1"/>
</dbReference>
<reference evidence="6 7" key="1">
    <citation type="submission" date="2018-07" db="EMBL/GenBank/DDBJ databases">
        <title>Genomic Encyclopedia of Type Strains, Phase IV (KMG-IV): sequencing the most valuable type-strain genomes for metagenomic binning, comparative biology and taxonomic classification.</title>
        <authorList>
            <person name="Goeker M."/>
        </authorList>
    </citation>
    <scope>NUCLEOTIDE SEQUENCE [LARGE SCALE GENOMIC DNA]</scope>
    <source>
        <strain evidence="6 7">DSM 5603</strain>
    </source>
</reference>
<dbReference type="Pfam" id="PF00701">
    <property type="entry name" value="DHDPS"/>
    <property type="match status" value="1"/>
</dbReference>